<sequence>MTIQSALKNETRPQIERAGTADELIKRAQELAPALRERAAETISLRQPPEATRLDVKRSGIHRLFQPARFGGADAPFRAAVDVMRPLGEACGSSAWSIVQNISHNSMMCRWPEQAQEDVWLDDPSALLSGILIPNLGKARRVEGGYILSGRWPFVSGVSLADWAIFTAFTEGPNGEEEDRHFLVPKKDYTILDTWHAVGLRGSASHDVTLEEVFVPEHRTTTGETMRARAPLFEGEAINMRAPLYCMFGVYIGGTALGIAEGAVNIYLDQARTRISRVSGKAVSDFSTQHVKVAEALSCLRAARLLIYGACEQMTEILESDRLPSDEERARCRAEATFAGQLATRAVNVVWDAAGGGAIYERNPLSRYFTDMSAANRHITQNWDVSAISHGRTALGLPLDNPTL</sequence>
<comment type="caution">
    <text evidence="3">The sequence shown here is derived from an EMBL/GenBank/DDBJ whole genome shotgun (WGS) entry which is preliminary data.</text>
</comment>
<dbReference type="InterPro" id="IPR046373">
    <property type="entry name" value="Acyl-CoA_Oxase/DH_mid-dom_sf"/>
</dbReference>
<dbReference type="InterPro" id="IPR013107">
    <property type="entry name" value="Acyl-CoA_DH_C"/>
</dbReference>
<organism evidence="3 4">
    <name type="scientific">Ochrobactrum teleogrylli</name>
    <dbReference type="NCBI Taxonomy" id="2479765"/>
    <lineage>
        <taxon>Bacteria</taxon>
        <taxon>Pseudomonadati</taxon>
        <taxon>Pseudomonadota</taxon>
        <taxon>Alphaproteobacteria</taxon>
        <taxon>Hyphomicrobiales</taxon>
        <taxon>Brucellaceae</taxon>
        <taxon>Brucella/Ochrobactrum group</taxon>
        <taxon>Ochrobactrum</taxon>
    </lineage>
</organism>
<dbReference type="GO" id="GO:0016491">
    <property type="term" value="F:oxidoreductase activity"/>
    <property type="evidence" value="ECO:0007669"/>
    <property type="project" value="UniProtKB-KW"/>
</dbReference>
<dbReference type="SUPFAM" id="SSF56645">
    <property type="entry name" value="Acyl-CoA dehydrogenase NM domain-like"/>
    <property type="match status" value="1"/>
</dbReference>
<dbReference type="InterPro" id="IPR009100">
    <property type="entry name" value="AcylCoA_DH/oxidase_NM_dom_sf"/>
</dbReference>
<dbReference type="Gene3D" id="1.10.540.10">
    <property type="entry name" value="Acyl-CoA dehydrogenase/oxidase, N-terminal domain"/>
    <property type="match status" value="1"/>
</dbReference>
<dbReference type="Gene3D" id="1.20.140.10">
    <property type="entry name" value="Butyryl-CoA Dehydrogenase, subunit A, domain 3"/>
    <property type="match status" value="1"/>
</dbReference>
<dbReference type="PANTHER" id="PTHR43884:SF25">
    <property type="entry name" value="ACYL-COA DEHYDROGENASE YDBM-RELATED"/>
    <property type="match status" value="1"/>
</dbReference>
<protein>
    <submittedName>
        <fullName evidence="3">Acyl-CoA dehydrogenase family protein</fullName>
    </submittedName>
</protein>
<evidence type="ECO:0000256" key="1">
    <source>
        <dbReference type="ARBA" id="ARBA00023002"/>
    </source>
</evidence>
<keyword evidence="1" id="KW-0560">Oxidoreductase</keyword>
<evidence type="ECO:0000259" key="2">
    <source>
        <dbReference type="Pfam" id="PF08028"/>
    </source>
</evidence>
<gene>
    <name evidence="3" type="ORF">WIX40_20515</name>
</gene>
<name>A0ABD5K315_9HYPH</name>
<evidence type="ECO:0000313" key="4">
    <source>
        <dbReference type="Proteomes" id="UP001362311"/>
    </source>
</evidence>
<dbReference type="RefSeq" id="WP_339441803.1">
    <property type="nucleotide sequence ID" value="NZ_JBBHKQ010000002.1"/>
</dbReference>
<dbReference type="PANTHER" id="PTHR43884">
    <property type="entry name" value="ACYL-COA DEHYDROGENASE"/>
    <property type="match status" value="1"/>
</dbReference>
<dbReference type="InterPro" id="IPR036250">
    <property type="entry name" value="AcylCo_DH-like_C"/>
</dbReference>
<dbReference type="Gene3D" id="2.40.110.10">
    <property type="entry name" value="Butyryl-CoA Dehydrogenase, subunit A, domain 2"/>
    <property type="match status" value="1"/>
</dbReference>
<dbReference type="Pfam" id="PF08028">
    <property type="entry name" value="Acyl-CoA_dh_2"/>
    <property type="match status" value="1"/>
</dbReference>
<evidence type="ECO:0000313" key="3">
    <source>
        <dbReference type="EMBL" id="MEJ5902477.1"/>
    </source>
</evidence>
<dbReference type="SUPFAM" id="SSF47203">
    <property type="entry name" value="Acyl-CoA dehydrogenase C-terminal domain-like"/>
    <property type="match status" value="1"/>
</dbReference>
<dbReference type="AlphaFoldDB" id="A0ABD5K315"/>
<dbReference type="Proteomes" id="UP001362311">
    <property type="component" value="Unassembled WGS sequence"/>
</dbReference>
<feature type="domain" description="Acyl-CoA dehydrogenase C-terminal" evidence="2">
    <location>
        <begin position="252"/>
        <end position="382"/>
    </location>
</feature>
<dbReference type="EMBL" id="JBBHKQ010000002">
    <property type="protein sequence ID" value="MEJ5902477.1"/>
    <property type="molecule type" value="Genomic_DNA"/>
</dbReference>
<proteinExistence type="predicted"/>
<accession>A0ABD5K315</accession>
<dbReference type="PIRSF" id="PIRSF016578">
    <property type="entry name" value="HsaA"/>
    <property type="match status" value="1"/>
</dbReference>
<reference evidence="3 4" key="1">
    <citation type="submission" date="2024-03" db="EMBL/GenBank/DDBJ databases">
        <title>Reference genomes for the five species model microbial community.</title>
        <authorList>
            <person name="Padfield D."/>
        </authorList>
    </citation>
    <scope>NUCLEOTIDE SEQUENCE [LARGE SCALE GENOMIC DNA]</scope>
    <source>
        <strain evidence="3 4">AB1</strain>
    </source>
</reference>
<dbReference type="InterPro" id="IPR037069">
    <property type="entry name" value="AcylCoA_DH/ox_N_sf"/>
</dbReference>